<sequence>MGACYGSKPKPSNNKKICPLKIHNDNENMYESLKIEGQKKRLFLKKALEAPLLNITENDLYQRRASRWQNEMYQSCSNLEQSTSTNSLC</sequence>
<evidence type="ECO:0000313" key="2">
    <source>
        <dbReference type="Proteomes" id="UP001162131"/>
    </source>
</evidence>
<reference evidence="1" key="1">
    <citation type="submission" date="2021-09" db="EMBL/GenBank/DDBJ databases">
        <authorList>
            <consortium name="AG Swart"/>
            <person name="Singh M."/>
            <person name="Singh A."/>
            <person name="Seah K."/>
            <person name="Emmerich C."/>
        </authorList>
    </citation>
    <scope>NUCLEOTIDE SEQUENCE</scope>
    <source>
        <strain evidence="1">ATCC30299</strain>
    </source>
</reference>
<dbReference type="AlphaFoldDB" id="A0AAU9JUX5"/>
<dbReference type="EMBL" id="CAJZBQ010000047">
    <property type="protein sequence ID" value="CAG9329390.1"/>
    <property type="molecule type" value="Genomic_DNA"/>
</dbReference>
<proteinExistence type="predicted"/>
<accession>A0AAU9JUX5</accession>
<keyword evidence="2" id="KW-1185">Reference proteome</keyword>
<evidence type="ECO:0000313" key="1">
    <source>
        <dbReference type="EMBL" id="CAG9329390.1"/>
    </source>
</evidence>
<dbReference type="Proteomes" id="UP001162131">
    <property type="component" value="Unassembled WGS sequence"/>
</dbReference>
<organism evidence="1 2">
    <name type="scientific">Blepharisma stoltei</name>
    <dbReference type="NCBI Taxonomy" id="1481888"/>
    <lineage>
        <taxon>Eukaryota</taxon>
        <taxon>Sar</taxon>
        <taxon>Alveolata</taxon>
        <taxon>Ciliophora</taxon>
        <taxon>Postciliodesmatophora</taxon>
        <taxon>Heterotrichea</taxon>
        <taxon>Heterotrichida</taxon>
        <taxon>Blepharismidae</taxon>
        <taxon>Blepharisma</taxon>
    </lineage>
</organism>
<gene>
    <name evidence="1" type="ORF">BSTOLATCC_MIC48210</name>
</gene>
<comment type="caution">
    <text evidence="1">The sequence shown here is derived from an EMBL/GenBank/DDBJ whole genome shotgun (WGS) entry which is preliminary data.</text>
</comment>
<protein>
    <submittedName>
        <fullName evidence="1">Uncharacterized protein</fullName>
    </submittedName>
</protein>
<name>A0AAU9JUX5_9CILI</name>